<dbReference type="EMBL" id="AQHW01000012">
    <property type="protein sequence ID" value="KKB57581.1"/>
    <property type="molecule type" value="Genomic_DNA"/>
</dbReference>
<dbReference type="InterPro" id="IPR033985">
    <property type="entry name" value="SusD-like_N"/>
</dbReference>
<keyword evidence="5" id="KW-0998">Cell outer membrane</keyword>
<feature type="domain" description="SusD-like N-terminal" evidence="7">
    <location>
        <begin position="32"/>
        <end position="232"/>
    </location>
</feature>
<organism evidence="8 9">
    <name type="scientific">Parabacteroides gordonii MS-1 = DSM 23371</name>
    <dbReference type="NCBI Taxonomy" id="1203610"/>
    <lineage>
        <taxon>Bacteria</taxon>
        <taxon>Pseudomonadati</taxon>
        <taxon>Bacteroidota</taxon>
        <taxon>Bacteroidia</taxon>
        <taxon>Bacteroidales</taxon>
        <taxon>Tannerellaceae</taxon>
        <taxon>Parabacteroides</taxon>
    </lineage>
</organism>
<comment type="similarity">
    <text evidence="2">Belongs to the SusD family.</text>
</comment>
<evidence type="ECO:0000256" key="3">
    <source>
        <dbReference type="ARBA" id="ARBA00022729"/>
    </source>
</evidence>
<proteinExistence type="inferred from homology"/>
<name>A0A0F5JIG5_9BACT</name>
<dbReference type="GO" id="GO:0009279">
    <property type="term" value="C:cell outer membrane"/>
    <property type="evidence" value="ECO:0007669"/>
    <property type="project" value="UniProtKB-SubCell"/>
</dbReference>
<accession>A0A0F5JIG5</accession>
<keyword evidence="4" id="KW-0472">Membrane</keyword>
<evidence type="ECO:0000313" key="9">
    <source>
        <dbReference type="Proteomes" id="UP000033035"/>
    </source>
</evidence>
<reference evidence="8 9" key="1">
    <citation type="submission" date="2013-04" db="EMBL/GenBank/DDBJ databases">
        <title>The Genome Sequence of Parabacteroides gordonii DSM 23371.</title>
        <authorList>
            <consortium name="The Broad Institute Genomics Platform"/>
            <person name="Earl A."/>
            <person name="Ward D."/>
            <person name="Feldgarden M."/>
            <person name="Gevers D."/>
            <person name="Martens E."/>
            <person name="Sakamoto M."/>
            <person name="Benno Y."/>
            <person name="Suzuki N."/>
            <person name="Matsunaga N."/>
            <person name="Koshihara K."/>
            <person name="Seki M."/>
            <person name="Komiya H."/>
            <person name="Walker B."/>
            <person name="Young S."/>
            <person name="Zeng Q."/>
            <person name="Gargeya S."/>
            <person name="Fitzgerald M."/>
            <person name="Haas B."/>
            <person name="Abouelleil A."/>
            <person name="Allen A.W."/>
            <person name="Alvarado L."/>
            <person name="Arachchi H.M."/>
            <person name="Berlin A.M."/>
            <person name="Chapman S.B."/>
            <person name="Gainer-Dewar J."/>
            <person name="Goldberg J."/>
            <person name="Griggs A."/>
            <person name="Gujja S."/>
            <person name="Hansen M."/>
            <person name="Howarth C."/>
            <person name="Imamovic A."/>
            <person name="Ireland A."/>
            <person name="Larimer J."/>
            <person name="McCowan C."/>
            <person name="Murphy C."/>
            <person name="Pearson M."/>
            <person name="Poon T.W."/>
            <person name="Priest M."/>
            <person name="Roberts A."/>
            <person name="Saif S."/>
            <person name="Shea T."/>
            <person name="Sisk P."/>
            <person name="Sykes S."/>
            <person name="Wortman J."/>
            <person name="Nusbaum C."/>
            <person name="Birren B."/>
        </authorList>
    </citation>
    <scope>NUCLEOTIDE SEQUENCE [LARGE SCALE GENOMIC DNA]</scope>
    <source>
        <strain evidence="8 9">MS-1</strain>
    </source>
</reference>
<gene>
    <name evidence="8" type="ORF">HMPREF1536_01895</name>
</gene>
<sequence length="600" mass="68181">MKRTILFAIISACILSSCDILDKKPLGYISDSDVWSDPSLMDSYLAELYAQTPVFTNDATSTEWDKYSAIQVGMFYVNELSDECTYNWGLQNRGDIIRYKGGNWTIRGGLLEYWELPYKTIRNINIFLDNIKMANASDEYIKTRAAEARFLRVFNYFAMVKRYGGVPLITKVQELNDPKEELYPKRNSEQKIYDFILSEVDEIVKDLPEQIESAELGRISKYAAYALQSRAALYAGSIARYGKVQLDGLLGIPENMADSYYQKSYEASKAIINSGMYTLYDKEADKTENFKNIFLVKDNPEVILARKYNGVSDGGIAWKYDFAQSPKPQAWNAGNKNAPYLEMLESFEKIDGTPGTIDRQELTSGLYSIDELWGNRDPRFHATFYTEGTPWKGGTITFYNGLIKENGEIQSEGSYNGVLAQGDQSVDGRFGTGFGVMKYLDPDANNMEGIENSKTDYLVFRYGEIFLNLAEAAFELGKPGEALDAVNTIRNRSGMPSKTNIDREAIRAERKVELAFEGHRYWDLRRWRQAETVLTGGRSGIRYYLDYATRKYKVGIIENVEISFGDGGTLPLFRPHYYYFPITTTRTGANPDLIENPGYN</sequence>
<dbReference type="InterPro" id="IPR011990">
    <property type="entry name" value="TPR-like_helical_dom_sf"/>
</dbReference>
<dbReference type="InterPro" id="IPR012944">
    <property type="entry name" value="SusD_RagB_dom"/>
</dbReference>
<evidence type="ECO:0000256" key="4">
    <source>
        <dbReference type="ARBA" id="ARBA00023136"/>
    </source>
</evidence>
<evidence type="ECO:0000256" key="1">
    <source>
        <dbReference type="ARBA" id="ARBA00004442"/>
    </source>
</evidence>
<evidence type="ECO:0000259" key="7">
    <source>
        <dbReference type="Pfam" id="PF14322"/>
    </source>
</evidence>
<evidence type="ECO:0008006" key="10">
    <source>
        <dbReference type="Google" id="ProtNLM"/>
    </source>
</evidence>
<comment type="subcellular location">
    <subcellularLocation>
        <location evidence="1">Cell outer membrane</location>
    </subcellularLocation>
</comment>
<dbReference type="Gene3D" id="1.25.40.390">
    <property type="match status" value="1"/>
</dbReference>
<dbReference type="RefSeq" id="WP_028730109.1">
    <property type="nucleotide sequence ID" value="NZ_KE386765.1"/>
</dbReference>
<feature type="domain" description="RagB/SusD" evidence="6">
    <location>
        <begin position="300"/>
        <end position="599"/>
    </location>
</feature>
<evidence type="ECO:0000256" key="5">
    <source>
        <dbReference type="ARBA" id="ARBA00023237"/>
    </source>
</evidence>
<dbReference type="Pfam" id="PF14322">
    <property type="entry name" value="SusD-like_3"/>
    <property type="match status" value="1"/>
</dbReference>
<comment type="caution">
    <text evidence="8">The sequence shown here is derived from an EMBL/GenBank/DDBJ whole genome shotgun (WGS) entry which is preliminary data.</text>
</comment>
<evidence type="ECO:0000313" key="8">
    <source>
        <dbReference type="EMBL" id="KKB57581.1"/>
    </source>
</evidence>
<dbReference type="Proteomes" id="UP000033035">
    <property type="component" value="Unassembled WGS sequence"/>
</dbReference>
<dbReference type="PATRIC" id="fig|1203610.3.peg.1946"/>
<keyword evidence="3" id="KW-0732">Signal</keyword>
<dbReference type="HOGENOM" id="CLU_015553_0_0_10"/>
<evidence type="ECO:0000256" key="2">
    <source>
        <dbReference type="ARBA" id="ARBA00006275"/>
    </source>
</evidence>
<dbReference type="SUPFAM" id="SSF48452">
    <property type="entry name" value="TPR-like"/>
    <property type="match status" value="1"/>
</dbReference>
<keyword evidence="9" id="KW-1185">Reference proteome</keyword>
<dbReference type="AlphaFoldDB" id="A0A0F5JIG5"/>
<dbReference type="Pfam" id="PF07980">
    <property type="entry name" value="SusD_RagB"/>
    <property type="match status" value="1"/>
</dbReference>
<dbReference type="PROSITE" id="PS51257">
    <property type="entry name" value="PROKAR_LIPOPROTEIN"/>
    <property type="match status" value="1"/>
</dbReference>
<evidence type="ECO:0000259" key="6">
    <source>
        <dbReference type="Pfam" id="PF07980"/>
    </source>
</evidence>
<protein>
    <recommendedName>
        <fullName evidence="10">RagB/SusD domain-containing protein</fullName>
    </recommendedName>
</protein>
<dbReference type="STRING" id="1203610.HMPREF1536_01895"/>